<dbReference type="Proteomes" id="UP000287033">
    <property type="component" value="Unassembled WGS sequence"/>
</dbReference>
<organism evidence="2 3">
    <name type="scientific">Chiloscyllium punctatum</name>
    <name type="common">Brownbanded bambooshark</name>
    <name type="synonym">Hemiscyllium punctatum</name>
    <dbReference type="NCBI Taxonomy" id="137246"/>
    <lineage>
        <taxon>Eukaryota</taxon>
        <taxon>Metazoa</taxon>
        <taxon>Chordata</taxon>
        <taxon>Craniata</taxon>
        <taxon>Vertebrata</taxon>
        <taxon>Chondrichthyes</taxon>
        <taxon>Elasmobranchii</taxon>
        <taxon>Galeomorphii</taxon>
        <taxon>Galeoidea</taxon>
        <taxon>Orectolobiformes</taxon>
        <taxon>Hemiscylliidae</taxon>
        <taxon>Chiloscyllium</taxon>
    </lineage>
</organism>
<accession>A0A401THD7</accession>
<comment type="caution">
    <text evidence="2">The sequence shown here is derived from an EMBL/GenBank/DDBJ whole genome shotgun (WGS) entry which is preliminary data.</text>
</comment>
<feature type="compositionally biased region" description="Basic and acidic residues" evidence="1">
    <location>
        <begin position="56"/>
        <end position="72"/>
    </location>
</feature>
<name>A0A401THD7_CHIPU</name>
<feature type="non-terminal residue" evidence="2">
    <location>
        <position position="1"/>
    </location>
</feature>
<proteinExistence type="predicted"/>
<keyword evidence="3" id="KW-1185">Reference proteome</keyword>
<gene>
    <name evidence="2" type="ORF">chiPu_0026109</name>
</gene>
<dbReference type="EMBL" id="BEZZ01072593">
    <property type="protein sequence ID" value="GCC42061.1"/>
    <property type="molecule type" value="Genomic_DNA"/>
</dbReference>
<evidence type="ECO:0000313" key="3">
    <source>
        <dbReference type="Proteomes" id="UP000287033"/>
    </source>
</evidence>
<protein>
    <submittedName>
        <fullName evidence="2">Uncharacterized protein</fullName>
    </submittedName>
</protein>
<sequence length="92" mass="9371">VPLSSSQSPEADPGVTGAPTAGSPPGPSQQPDHAATVTATVTRPSRSDRGGLWPREVCKGTPSDEEKDEGERNLVITVGTSSIGFSKAAPFV</sequence>
<feature type="region of interest" description="Disordered" evidence="1">
    <location>
        <begin position="1"/>
        <end position="72"/>
    </location>
</feature>
<evidence type="ECO:0000313" key="2">
    <source>
        <dbReference type="EMBL" id="GCC42061.1"/>
    </source>
</evidence>
<dbReference type="AlphaFoldDB" id="A0A401THD7"/>
<reference evidence="2 3" key="1">
    <citation type="journal article" date="2018" name="Nat. Ecol. Evol.">
        <title>Shark genomes provide insights into elasmobranch evolution and the origin of vertebrates.</title>
        <authorList>
            <person name="Hara Y"/>
            <person name="Yamaguchi K"/>
            <person name="Onimaru K"/>
            <person name="Kadota M"/>
            <person name="Koyanagi M"/>
            <person name="Keeley SD"/>
            <person name="Tatsumi K"/>
            <person name="Tanaka K"/>
            <person name="Motone F"/>
            <person name="Kageyama Y"/>
            <person name="Nozu R"/>
            <person name="Adachi N"/>
            <person name="Nishimura O"/>
            <person name="Nakagawa R"/>
            <person name="Tanegashima C"/>
            <person name="Kiyatake I"/>
            <person name="Matsumoto R"/>
            <person name="Murakumo K"/>
            <person name="Nishida K"/>
            <person name="Terakita A"/>
            <person name="Kuratani S"/>
            <person name="Sato K"/>
            <person name="Hyodo S Kuraku.S."/>
        </authorList>
    </citation>
    <scope>NUCLEOTIDE SEQUENCE [LARGE SCALE GENOMIC DNA]</scope>
</reference>
<evidence type="ECO:0000256" key="1">
    <source>
        <dbReference type="SAM" id="MobiDB-lite"/>
    </source>
</evidence>